<keyword evidence="13" id="KW-0413">Isomerase</keyword>
<sequence length="526" mass="57396">MTIANPNFVASIKIDSPNSYVDVTKNCRISTLNYEDTSVSFDPASPGNAILRPYKQQYVFETRLKVPKTGLMLVGLGGNNGSTLLATLTAHRHALQWRTRWGVQKPNYLGSLTLASSLRLGRGDNGSVYAPFSSFLPLVDPASMPVTGWDISSASMSEAMTRAQVLEPDLQAQLEPLIGNIIPLPGTYDPDFIAMNQGSRANNLIPGTKKQQLEKLRSDIRTFRAQHNLDQVIVLWTANTERFSQFPGQNAESLIEAIEKGNDSEVAPSVLYAVAAILENAPFINGSPQNTLIPSVVDLALQKGVLVAGDDFKSGQTKLKCVLVDFLVSAGIKPISIASYNHLGMPFFFALHLGNNDGLNLSSPSQFRSKEISKSGVIEDTVASNMILYPDGKGPDHVVVIKYTPAVGDSKRALDEYESEIYCGGRQTMSIHTVCEDSLLAVPLMIDLVLLTDLLGRVQVVKPDNMQMHSVLSHLSYCLKAPLFPKSTQTVNALQSQRLALENFMRALLGLPPSTHMDLEVRLCPK</sequence>
<protein>
    <recommendedName>
        <fullName evidence="6">inositol-3-phosphate synthase</fullName>
        <ecNumber evidence="6">5.5.1.4</ecNumber>
    </recommendedName>
</protein>
<dbReference type="VEuPathDB" id="MicrosporidiaDB:DI09_121p10"/>
<dbReference type="InterPro" id="IPR013021">
    <property type="entry name" value="Myo-inos-1-P_Synthase_GAPDH"/>
</dbReference>
<evidence type="ECO:0000256" key="3">
    <source>
        <dbReference type="ARBA" id="ARBA00004496"/>
    </source>
</evidence>
<dbReference type="Pfam" id="PF07994">
    <property type="entry name" value="NAD_binding_5"/>
    <property type="match status" value="1"/>
</dbReference>
<gene>
    <name evidence="16" type="ORF">DI09_121p10</name>
</gene>
<feature type="domain" description="Myo-inositol-1-phosphate synthase GAPDH-like" evidence="15">
    <location>
        <begin position="315"/>
        <end position="438"/>
    </location>
</feature>
<dbReference type="GO" id="GO:0005737">
    <property type="term" value="C:cytoplasm"/>
    <property type="evidence" value="ECO:0007669"/>
    <property type="project" value="UniProtKB-SubCell"/>
</dbReference>
<comment type="pathway">
    <text evidence="4">Polyol metabolism; myo-inositol biosynthesis; myo-inositol from D-glucose 6-phosphate: step 1/2.</text>
</comment>
<dbReference type="PANTHER" id="PTHR11510">
    <property type="entry name" value="MYO-INOSITOL-1 PHOSPHATE SYNTHASE"/>
    <property type="match status" value="1"/>
</dbReference>
<dbReference type="EMBL" id="JMKJ01000024">
    <property type="protein sequence ID" value="KGG52942.1"/>
    <property type="molecule type" value="Genomic_DNA"/>
</dbReference>
<comment type="cofactor">
    <cofactor evidence="2">
        <name>NAD(+)</name>
        <dbReference type="ChEBI" id="CHEBI:57540"/>
    </cofactor>
</comment>
<dbReference type="InterPro" id="IPR036291">
    <property type="entry name" value="NAD(P)-bd_dom_sf"/>
</dbReference>
<dbReference type="HOGENOM" id="CLU_021486_2_0_1"/>
<keyword evidence="9" id="KW-0398">Inositol biosynthesis</keyword>
<evidence type="ECO:0000256" key="9">
    <source>
        <dbReference type="ARBA" id="ARBA00022550"/>
    </source>
</evidence>
<evidence type="ECO:0000256" key="5">
    <source>
        <dbReference type="ARBA" id="ARBA00010813"/>
    </source>
</evidence>
<dbReference type="UniPathway" id="UPA00823">
    <property type="reaction ID" value="UER00787"/>
</dbReference>
<comment type="catalytic activity">
    <reaction evidence="1">
        <text>D-glucose 6-phosphate = 1D-myo-inositol 3-phosphate</text>
        <dbReference type="Rhea" id="RHEA:10716"/>
        <dbReference type="ChEBI" id="CHEBI:58401"/>
        <dbReference type="ChEBI" id="CHEBI:61548"/>
        <dbReference type="EC" id="5.5.1.4"/>
    </reaction>
</comment>
<dbReference type="InterPro" id="IPR002587">
    <property type="entry name" value="Myo-inos-1-P_Synthase"/>
</dbReference>
<dbReference type="GO" id="GO:0004512">
    <property type="term" value="F:inositol-3-phosphate synthase activity"/>
    <property type="evidence" value="ECO:0007669"/>
    <property type="project" value="UniProtKB-EC"/>
</dbReference>
<dbReference type="RefSeq" id="XP_013239378.1">
    <property type="nucleotide sequence ID" value="XM_013383924.1"/>
</dbReference>
<proteinExistence type="inferred from homology"/>
<evidence type="ECO:0000256" key="1">
    <source>
        <dbReference type="ARBA" id="ARBA00000113"/>
    </source>
</evidence>
<organism evidence="16 17">
    <name type="scientific">Mitosporidium daphniae</name>
    <dbReference type="NCBI Taxonomy" id="1485682"/>
    <lineage>
        <taxon>Eukaryota</taxon>
        <taxon>Fungi</taxon>
        <taxon>Fungi incertae sedis</taxon>
        <taxon>Microsporidia</taxon>
        <taxon>Mitosporidium</taxon>
    </lineage>
</organism>
<evidence type="ECO:0000259" key="15">
    <source>
        <dbReference type="Pfam" id="PF01658"/>
    </source>
</evidence>
<evidence type="ECO:0000256" key="13">
    <source>
        <dbReference type="ARBA" id="ARBA00023235"/>
    </source>
</evidence>
<comment type="subcellular location">
    <subcellularLocation>
        <location evidence="3">Cytoplasm</location>
    </subcellularLocation>
</comment>
<keyword evidence="10" id="KW-0520">NAD</keyword>
<evidence type="ECO:0000313" key="16">
    <source>
        <dbReference type="EMBL" id="KGG52942.1"/>
    </source>
</evidence>
<accession>A0A098VVH2</accession>
<evidence type="ECO:0000256" key="10">
    <source>
        <dbReference type="ARBA" id="ARBA00023027"/>
    </source>
</evidence>
<keyword evidence="7" id="KW-0963">Cytoplasm</keyword>
<dbReference type="Proteomes" id="UP000029725">
    <property type="component" value="Unassembled WGS sequence"/>
</dbReference>
<dbReference type="PIRSF" id="PIRSF015578">
    <property type="entry name" value="Myoinos-ppht_syn"/>
    <property type="match status" value="1"/>
</dbReference>
<evidence type="ECO:0000256" key="8">
    <source>
        <dbReference type="ARBA" id="ARBA00022516"/>
    </source>
</evidence>
<evidence type="ECO:0000256" key="2">
    <source>
        <dbReference type="ARBA" id="ARBA00001911"/>
    </source>
</evidence>
<dbReference type="AlphaFoldDB" id="A0A098VVH2"/>
<dbReference type="Gene3D" id="3.40.50.720">
    <property type="entry name" value="NAD(P)-binding Rossmann-like Domain"/>
    <property type="match status" value="2"/>
</dbReference>
<dbReference type="GeneID" id="25258165"/>
<dbReference type="OrthoDB" id="2887at2759"/>
<keyword evidence="17" id="KW-1185">Reference proteome</keyword>
<keyword evidence="8" id="KW-0444">Lipid biosynthesis</keyword>
<keyword evidence="14" id="KW-1208">Phospholipid metabolism</keyword>
<dbReference type="SUPFAM" id="SSF51735">
    <property type="entry name" value="NAD(P)-binding Rossmann-fold domains"/>
    <property type="match status" value="1"/>
</dbReference>
<evidence type="ECO:0000256" key="12">
    <source>
        <dbReference type="ARBA" id="ARBA00023209"/>
    </source>
</evidence>
<evidence type="ECO:0000256" key="11">
    <source>
        <dbReference type="ARBA" id="ARBA00023098"/>
    </source>
</evidence>
<dbReference type="EC" id="5.5.1.4" evidence="6"/>
<dbReference type="GO" id="GO:0008654">
    <property type="term" value="P:phospholipid biosynthetic process"/>
    <property type="evidence" value="ECO:0007669"/>
    <property type="project" value="UniProtKB-KW"/>
</dbReference>
<dbReference type="FunFam" id="3.40.50.720:FF:000069">
    <property type="entry name" value="Inositol-3-phosphate synthase 1"/>
    <property type="match status" value="1"/>
</dbReference>
<dbReference type="GO" id="GO:0006021">
    <property type="term" value="P:inositol biosynthetic process"/>
    <property type="evidence" value="ECO:0007669"/>
    <property type="project" value="UniProtKB-UniPathway"/>
</dbReference>
<evidence type="ECO:0000256" key="14">
    <source>
        <dbReference type="ARBA" id="ARBA00023264"/>
    </source>
</evidence>
<comment type="similarity">
    <text evidence="5">Belongs to the myo-inositol 1-phosphate synthase family.</text>
</comment>
<dbReference type="SUPFAM" id="SSF55347">
    <property type="entry name" value="Glyceraldehyde-3-phosphate dehydrogenase-like, C-terminal domain"/>
    <property type="match status" value="1"/>
</dbReference>
<evidence type="ECO:0000313" key="17">
    <source>
        <dbReference type="Proteomes" id="UP000029725"/>
    </source>
</evidence>
<name>A0A098VVH2_9MICR</name>
<evidence type="ECO:0000256" key="7">
    <source>
        <dbReference type="ARBA" id="ARBA00022490"/>
    </source>
</evidence>
<evidence type="ECO:0000256" key="6">
    <source>
        <dbReference type="ARBA" id="ARBA00012125"/>
    </source>
</evidence>
<evidence type="ECO:0000256" key="4">
    <source>
        <dbReference type="ARBA" id="ARBA00005117"/>
    </source>
</evidence>
<comment type="caution">
    <text evidence="16">The sequence shown here is derived from an EMBL/GenBank/DDBJ whole genome shotgun (WGS) entry which is preliminary data.</text>
</comment>
<reference evidence="16 17" key="1">
    <citation type="submission" date="2014-04" db="EMBL/GenBank/DDBJ databases">
        <title>A new species of microsporidia sheds light on the evolution of extreme parasitism.</title>
        <authorList>
            <person name="Haag K.L."/>
            <person name="James T.Y."/>
            <person name="Larsson R."/>
            <person name="Schaer T.M."/>
            <person name="Refardt D."/>
            <person name="Pombert J.-F."/>
            <person name="Ebert D."/>
        </authorList>
    </citation>
    <scope>NUCLEOTIDE SEQUENCE [LARGE SCALE GENOMIC DNA]</scope>
    <source>
        <strain evidence="16 17">UGP3</strain>
        <tissue evidence="16">Spores</tissue>
    </source>
</reference>
<keyword evidence="12" id="KW-0594">Phospholipid biosynthesis</keyword>
<keyword evidence="11" id="KW-0443">Lipid metabolism</keyword>
<dbReference type="Pfam" id="PF01658">
    <property type="entry name" value="Inos-1-P_synth"/>
    <property type="match status" value="1"/>
</dbReference>